<feature type="transmembrane region" description="Helical" evidence="1">
    <location>
        <begin position="26"/>
        <end position="44"/>
    </location>
</feature>
<evidence type="ECO:0000313" key="3">
    <source>
        <dbReference type="Proteomes" id="UP000315750"/>
    </source>
</evidence>
<protein>
    <submittedName>
        <fullName evidence="2">Uncharacterized protein</fullName>
    </submittedName>
</protein>
<feature type="transmembrane region" description="Helical" evidence="1">
    <location>
        <begin position="101"/>
        <end position="120"/>
    </location>
</feature>
<evidence type="ECO:0000256" key="1">
    <source>
        <dbReference type="SAM" id="Phobius"/>
    </source>
</evidence>
<keyword evidence="1" id="KW-1133">Transmembrane helix</keyword>
<organism evidence="2 3">
    <name type="scientific">Aeoliella mucimassa</name>
    <dbReference type="NCBI Taxonomy" id="2527972"/>
    <lineage>
        <taxon>Bacteria</taxon>
        <taxon>Pseudomonadati</taxon>
        <taxon>Planctomycetota</taxon>
        <taxon>Planctomycetia</taxon>
        <taxon>Pirellulales</taxon>
        <taxon>Lacipirellulaceae</taxon>
        <taxon>Aeoliella</taxon>
    </lineage>
</organism>
<dbReference type="KEGG" id="amuc:Pan181_08720"/>
<keyword evidence="3" id="KW-1185">Reference proteome</keyword>
<gene>
    <name evidence="2" type="ORF">Pan181_08720</name>
</gene>
<dbReference type="AlphaFoldDB" id="A0A518AIX3"/>
<reference evidence="2 3" key="1">
    <citation type="submission" date="2019-02" db="EMBL/GenBank/DDBJ databases">
        <title>Deep-cultivation of Planctomycetes and their phenomic and genomic characterization uncovers novel biology.</title>
        <authorList>
            <person name="Wiegand S."/>
            <person name="Jogler M."/>
            <person name="Boedeker C."/>
            <person name="Pinto D."/>
            <person name="Vollmers J."/>
            <person name="Rivas-Marin E."/>
            <person name="Kohn T."/>
            <person name="Peeters S.H."/>
            <person name="Heuer A."/>
            <person name="Rast P."/>
            <person name="Oberbeckmann S."/>
            <person name="Bunk B."/>
            <person name="Jeske O."/>
            <person name="Meyerdierks A."/>
            <person name="Storesund J.E."/>
            <person name="Kallscheuer N."/>
            <person name="Luecker S."/>
            <person name="Lage O.M."/>
            <person name="Pohl T."/>
            <person name="Merkel B.J."/>
            <person name="Hornburger P."/>
            <person name="Mueller R.-W."/>
            <person name="Bruemmer F."/>
            <person name="Labrenz M."/>
            <person name="Spormann A.M."/>
            <person name="Op den Camp H."/>
            <person name="Overmann J."/>
            <person name="Amann R."/>
            <person name="Jetten M.S.M."/>
            <person name="Mascher T."/>
            <person name="Medema M.H."/>
            <person name="Devos D.P."/>
            <person name="Kaster A.-K."/>
            <person name="Ovreas L."/>
            <person name="Rohde M."/>
            <person name="Galperin M.Y."/>
            <person name="Jogler C."/>
        </authorList>
    </citation>
    <scope>NUCLEOTIDE SEQUENCE [LARGE SCALE GENOMIC DNA]</scope>
    <source>
        <strain evidence="2 3">Pan181</strain>
    </source>
</reference>
<keyword evidence="1" id="KW-0812">Transmembrane</keyword>
<proteinExistence type="predicted"/>
<sequence length="177" mass="18364">MNQPSTNPYASPRDEQLDSRAVSTKAMMPMRLWLLVAVVGSLLGSPADPLSMLLAMASGLALFCGGVIAGSRLPLVLRGVAIVASVLLWATMIPWTGDYALMYAGINTAYAIASLAMGCWTARSEGYRPAILIGFSLGFLLGSLFGPLGMAGGAVLGAYLGSRSSTKTDNVAEDASE</sequence>
<feature type="transmembrane region" description="Helical" evidence="1">
    <location>
        <begin position="132"/>
        <end position="160"/>
    </location>
</feature>
<accession>A0A518AIX3</accession>
<keyword evidence="1" id="KW-0472">Membrane</keyword>
<feature type="transmembrane region" description="Helical" evidence="1">
    <location>
        <begin position="75"/>
        <end position="95"/>
    </location>
</feature>
<feature type="transmembrane region" description="Helical" evidence="1">
    <location>
        <begin position="50"/>
        <end position="68"/>
    </location>
</feature>
<dbReference type="RefSeq" id="WP_145245631.1">
    <property type="nucleotide sequence ID" value="NZ_CP036278.1"/>
</dbReference>
<dbReference type="Proteomes" id="UP000315750">
    <property type="component" value="Chromosome"/>
</dbReference>
<evidence type="ECO:0000313" key="2">
    <source>
        <dbReference type="EMBL" id="QDU54689.1"/>
    </source>
</evidence>
<dbReference type="EMBL" id="CP036278">
    <property type="protein sequence ID" value="QDU54689.1"/>
    <property type="molecule type" value="Genomic_DNA"/>
</dbReference>
<name>A0A518AIX3_9BACT</name>